<protein>
    <recommendedName>
        <fullName evidence="6">Glycosyltransferase RgtA/B/C/D-like domain-containing protein</fullName>
    </recommendedName>
</protein>
<feature type="transmembrane region" description="Helical" evidence="1">
    <location>
        <begin position="350"/>
        <end position="369"/>
    </location>
</feature>
<dbReference type="OrthoDB" id="909787at2"/>
<evidence type="ECO:0000259" key="2">
    <source>
        <dbReference type="Pfam" id="PF24672"/>
    </source>
</evidence>
<keyword evidence="5" id="KW-1185">Reference proteome</keyword>
<evidence type="ECO:0000259" key="3">
    <source>
        <dbReference type="Pfam" id="PF24677"/>
    </source>
</evidence>
<keyword evidence="1" id="KW-1133">Transmembrane helix</keyword>
<gene>
    <name evidence="4" type="ORF">EHT25_27345</name>
</gene>
<accession>A0A3P1BEX0</accession>
<proteinExistence type="predicted"/>
<dbReference type="Proteomes" id="UP000271925">
    <property type="component" value="Unassembled WGS sequence"/>
</dbReference>
<sequence length="643" mass="73059">MIRVDSRLKWFLGVCIGLFVLFTLAKIHPISLSVWNQLLPDGSDAKRGLISGTPRTIRMDDYAVGTPWILSQVNRDFPVENETIGGEKAPILTVPTRHFSALFRPELWGFFLVNTESAYAWVWNIRICLAVIGVTLMLLLLTRNNFWLSVFGSFWLLLSSGTQSWTYIPASMIAGASLIFVAAVYLLFSQNRLRIIVAAIALAWLLMYYALILYPPYEVPMGYVLVALLLGYIINQYDPKRLLNQWPVKLVGGVLALAVLGSSFYLYYQDVKPTLDAIMNTVYPGRRSELGGTGFIANWFSEYFSWAVQDTKFPKNWLNHCELSHYITFAPIIIPGMIAAFVITRKIDWALLLLGLFVIVGYLWIEVGFPEWLAKATLFSMSPTRRTQIPFGIANVLLTVLYLHYLGTHTVRTRSLYTALSIAGVLAFMIFAAQLNINDSDGFFKWHQLFLPVLFFTGLGTLLLVTWQPPYRNLIFCGAMVVFLLPNFKLNPVSKGLAPITQHALYRAVQDIHQREPQAKWVVYGSQYVSYLVTATGVDLLSGVKYIPPRKILKVLDPQMKRDSAYNRYAHTVYNSYIDGRDTVIIQNTFEDGYQVLMDPCSPKFKQLNVKYIVFDRQPQAAEIRCMKPVTTLGSLQIYRIND</sequence>
<feature type="transmembrane region" description="Helical" evidence="1">
    <location>
        <begin position="250"/>
        <end position="268"/>
    </location>
</feature>
<evidence type="ECO:0008006" key="6">
    <source>
        <dbReference type="Google" id="ProtNLM"/>
    </source>
</evidence>
<feature type="domain" description="DUF7657" evidence="3">
    <location>
        <begin position="9"/>
        <end position="405"/>
    </location>
</feature>
<feature type="transmembrane region" description="Helical" evidence="1">
    <location>
        <begin position="389"/>
        <end position="407"/>
    </location>
</feature>
<organism evidence="4 5">
    <name type="scientific">Larkinella rosea</name>
    <dbReference type="NCBI Taxonomy" id="2025312"/>
    <lineage>
        <taxon>Bacteria</taxon>
        <taxon>Pseudomonadati</taxon>
        <taxon>Bacteroidota</taxon>
        <taxon>Cytophagia</taxon>
        <taxon>Cytophagales</taxon>
        <taxon>Spirosomataceae</taxon>
        <taxon>Larkinella</taxon>
    </lineage>
</organism>
<keyword evidence="1" id="KW-0812">Transmembrane</keyword>
<dbReference type="EMBL" id="RQJO01000015">
    <property type="protein sequence ID" value="RRA99233.1"/>
    <property type="molecule type" value="Genomic_DNA"/>
</dbReference>
<feature type="transmembrane region" description="Helical" evidence="1">
    <location>
        <begin position="416"/>
        <end position="437"/>
    </location>
</feature>
<dbReference type="AlphaFoldDB" id="A0A3P1BEX0"/>
<feature type="transmembrane region" description="Helical" evidence="1">
    <location>
        <begin position="220"/>
        <end position="238"/>
    </location>
</feature>
<feature type="transmembrane region" description="Helical" evidence="1">
    <location>
        <begin position="449"/>
        <end position="467"/>
    </location>
</feature>
<evidence type="ECO:0000313" key="4">
    <source>
        <dbReference type="EMBL" id="RRA99233.1"/>
    </source>
</evidence>
<feature type="transmembrane region" description="Helical" evidence="1">
    <location>
        <begin position="323"/>
        <end position="343"/>
    </location>
</feature>
<reference evidence="4 5" key="1">
    <citation type="submission" date="2018-11" db="EMBL/GenBank/DDBJ databases">
        <authorList>
            <person name="Zhou Z."/>
            <person name="Wang G."/>
        </authorList>
    </citation>
    <scope>NUCLEOTIDE SEQUENCE [LARGE SCALE GENOMIC DNA]</scope>
    <source>
        <strain evidence="4 5">KCTC52004</strain>
    </source>
</reference>
<keyword evidence="1" id="KW-0472">Membrane</keyword>
<name>A0A3P1BEX0_9BACT</name>
<feature type="transmembrane region" description="Helical" evidence="1">
    <location>
        <begin position="146"/>
        <end position="162"/>
    </location>
</feature>
<evidence type="ECO:0000313" key="5">
    <source>
        <dbReference type="Proteomes" id="UP000271925"/>
    </source>
</evidence>
<dbReference type="InterPro" id="IPR056074">
    <property type="entry name" value="DUF7657"/>
</dbReference>
<dbReference type="Pfam" id="PF24677">
    <property type="entry name" value="DUF7657"/>
    <property type="match status" value="1"/>
</dbReference>
<feature type="transmembrane region" description="Helical" evidence="1">
    <location>
        <begin position="195"/>
        <end position="214"/>
    </location>
</feature>
<feature type="transmembrane region" description="Helical" evidence="1">
    <location>
        <begin position="168"/>
        <end position="188"/>
    </location>
</feature>
<feature type="domain" description="DUF7654" evidence="2">
    <location>
        <begin position="499"/>
        <end position="642"/>
    </location>
</feature>
<feature type="transmembrane region" description="Helical" evidence="1">
    <location>
        <begin position="118"/>
        <end position="139"/>
    </location>
</feature>
<dbReference type="InterPro" id="IPR056071">
    <property type="entry name" value="DUF7654"/>
</dbReference>
<dbReference type="Pfam" id="PF24672">
    <property type="entry name" value="DUF7654"/>
    <property type="match status" value="1"/>
</dbReference>
<evidence type="ECO:0000256" key="1">
    <source>
        <dbReference type="SAM" id="Phobius"/>
    </source>
</evidence>
<comment type="caution">
    <text evidence="4">The sequence shown here is derived from an EMBL/GenBank/DDBJ whole genome shotgun (WGS) entry which is preliminary data.</text>
</comment>